<evidence type="ECO:0000313" key="2">
    <source>
        <dbReference type="Proteomes" id="UP000184356"/>
    </source>
</evidence>
<protein>
    <submittedName>
        <fullName evidence="1">Uncharacterized protein</fullName>
    </submittedName>
</protein>
<feature type="non-terminal residue" evidence="1">
    <location>
        <position position="1"/>
    </location>
</feature>
<dbReference type="OrthoDB" id="2156052at2759"/>
<reference evidence="2" key="1">
    <citation type="journal article" date="2017" name="Genome Biol.">
        <title>Comparative genomics reveals high biological diversity and specific adaptations in the industrially and medically important fungal genus Aspergillus.</title>
        <authorList>
            <person name="de Vries R.P."/>
            <person name="Riley R."/>
            <person name="Wiebenga A."/>
            <person name="Aguilar-Osorio G."/>
            <person name="Amillis S."/>
            <person name="Uchima C.A."/>
            <person name="Anderluh G."/>
            <person name="Asadollahi M."/>
            <person name="Askin M."/>
            <person name="Barry K."/>
            <person name="Battaglia E."/>
            <person name="Bayram O."/>
            <person name="Benocci T."/>
            <person name="Braus-Stromeyer S.A."/>
            <person name="Caldana C."/>
            <person name="Canovas D."/>
            <person name="Cerqueira G.C."/>
            <person name="Chen F."/>
            <person name="Chen W."/>
            <person name="Choi C."/>
            <person name="Clum A."/>
            <person name="Dos Santos R.A."/>
            <person name="Damasio A.R."/>
            <person name="Diallinas G."/>
            <person name="Emri T."/>
            <person name="Fekete E."/>
            <person name="Flipphi M."/>
            <person name="Freyberg S."/>
            <person name="Gallo A."/>
            <person name="Gournas C."/>
            <person name="Habgood R."/>
            <person name="Hainaut M."/>
            <person name="Harispe M.L."/>
            <person name="Henrissat B."/>
            <person name="Hilden K.S."/>
            <person name="Hope R."/>
            <person name="Hossain A."/>
            <person name="Karabika E."/>
            <person name="Karaffa L."/>
            <person name="Karanyi Z."/>
            <person name="Krasevec N."/>
            <person name="Kuo A."/>
            <person name="Kusch H."/>
            <person name="LaButti K."/>
            <person name="Lagendijk E.L."/>
            <person name="Lapidus A."/>
            <person name="Levasseur A."/>
            <person name="Lindquist E."/>
            <person name="Lipzen A."/>
            <person name="Logrieco A.F."/>
            <person name="MacCabe A."/>
            <person name="Maekelae M.R."/>
            <person name="Malavazi I."/>
            <person name="Melin P."/>
            <person name="Meyer V."/>
            <person name="Mielnichuk N."/>
            <person name="Miskei M."/>
            <person name="Molnar A.P."/>
            <person name="Mule G."/>
            <person name="Ngan C.Y."/>
            <person name="Orejas M."/>
            <person name="Orosz E."/>
            <person name="Ouedraogo J.P."/>
            <person name="Overkamp K.M."/>
            <person name="Park H.-S."/>
            <person name="Perrone G."/>
            <person name="Piumi F."/>
            <person name="Punt P.J."/>
            <person name="Ram A.F."/>
            <person name="Ramon A."/>
            <person name="Rauscher S."/>
            <person name="Record E."/>
            <person name="Riano-Pachon D.M."/>
            <person name="Robert V."/>
            <person name="Roehrig J."/>
            <person name="Ruller R."/>
            <person name="Salamov A."/>
            <person name="Salih N.S."/>
            <person name="Samson R.A."/>
            <person name="Sandor E."/>
            <person name="Sanguinetti M."/>
            <person name="Schuetze T."/>
            <person name="Sepcic K."/>
            <person name="Shelest E."/>
            <person name="Sherlock G."/>
            <person name="Sophianopoulou V."/>
            <person name="Squina F.M."/>
            <person name="Sun H."/>
            <person name="Susca A."/>
            <person name="Todd R.B."/>
            <person name="Tsang A."/>
            <person name="Unkles S.E."/>
            <person name="van de Wiele N."/>
            <person name="van Rossen-Uffink D."/>
            <person name="Oliveira J.V."/>
            <person name="Vesth T.C."/>
            <person name="Visser J."/>
            <person name="Yu J.-H."/>
            <person name="Zhou M."/>
            <person name="Andersen M.R."/>
            <person name="Archer D.B."/>
            <person name="Baker S.E."/>
            <person name="Benoit I."/>
            <person name="Brakhage A.A."/>
            <person name="Braus G.H."/>
            <person name="Fischer R."/>
            <person name="Frisvad J.C."/>
            <person name="Goldman G.H."/>
            <person name="Houbraken J."/>
            <person name="Oakley B."/>
            <person name="Pocsi I."/>
            <person name="Scazzocchio C."/>
            <person name="Seiboth B."/>
            <person name="vanKuyk P.A."/>
            <person name="Wortman J."/>
            <person name="Dyer P.S."/>
            <person name="Grigoriev I.V."/>
        </authorList>
    </citation>
    <scope>NUCLEOTIDE SEQUENCE [LARGE SCALE GENOMIC DNA]</scope>
    <source>
        <strain evidence="2">CBS 593.65</strain>
    </source>
</reference>
<keyword evidence="2" id="KW-1185">Reference proteome</keyword>
<name>A0A1L9T563_9EURO</name>
<dbReference type="RefSeq" id="XP_040698388.1">
    <property type="nucleotide sequence ID" value="XM_040840451.1"/>
</dbReference>
<accession>A0A1L9T563</accession>
<evidence type="ECO:0000313" key="1">
    <source>
        <dbReference type="EMBL" id="OJJ54582.1"/>
    </source>
</evidence>
<organism evidence="1 2">
    <name type="scientific">Aspergillus sydowii CBS 593.65</name>
    <dbReference type="NCBI Taxonomy" id="1036612"/>
    <lineage>
        <taxon>Eukaryota</taxon>
        <taxon>Fungi</taxon>
        <taxon>Dikarya</taxon>
        <taxon>Ascomycota</taxon>
        <taxon>Pezizomycotina</taxon>
        <taxon>Eurotiomycetes</taxon>
        <taxon>Eurotiomycetidae</taxon>
        <taxon>Eurotiales</taxon>
        <taxon>Aspergillaceae</taxon>
        <taxon>Aspergillus</taxon>
        <taxon>Aspergillus subgen. Nidulantes</taxon>
    </lineage>
</organism>
<dbReference type="GeneID" id="63756524"/>
<dbReference type="AlphaFoldDB" id="A0A1L9T563"/>
<dbReference type="Proteomes" id="UP000184356">
    <property type="component" value="Unassembled WGS sequence"/>
</dbReference>
<gene>
    <name evidence="1" type="ORF">ASPSYDRAFT_125238</name>
</gene>
<proteinExistence type="predicted"/>
<dbReference type="VEuPathDB" id="FungiDB:ASPSYDRAFT_125238"/>
<sequence length="199" mass="22025">REIVQQALPPLDRGAATTRSAAWGENTFKGKLQHWDTFEADVRARYDAIHWTNHVISHTSGQPPRLTSTETEQVAAGDEIGVQARLMANIGHPMGAVCRAGAINLKFGAYMATVDRLTGSRKPDIAIMTRAGLGRAFGEIKTPWVLEHKLSIRVIRAHAARYMKTAGLCYGFVSTYDETIFLKQEVLNGEWTLLYSNAI</sequence>
<feature type="non-terminal residue" evidence="1">
    <location>
        <position position="199"/>
    </location>
</feature>
<dbReference type="EMBL" id="KV878594">
    <property type="protein sequence ID" value="OJJ54582.1"/>
    <property type="molecule type" value="Genomic_DNA"/>
</dbReference>